<dbReference type="OrthoDB" id="9799320at2"/>
<sequence>MIDQLKQTKNWEERYRLIIQAGKNLPRPSDEDLAKMQQIHGCEAQMWFQIVPQNDRTFQFSAFSETRIMNGLLWLLLEKINGKTAEELSQFDLSAFFSELGIAQRLSETRLNGLNQIGQKLKQLCT</sequence>
<gene>
    <name evidence="3" type="ORF">BKK50_07745</name>
</gene>
<dbReference type="STRING" id="1908260.BKK50_07745"/>
<dbReference type="SUPFAM" id="SSF82649">
    <property type="entry name" value="SufE/NifU"/>
    <property type="match status" value="1"/>
</dbReference>
<comment type="caution">
    <text evidence="3">The sequence shown here is derived from an EMBL/GenBank/DDBJ whole genome shotgun (WGS) entry which is preliminary data.</text>
</comment>
<reference evidence="3 4" key="1">
    <citation type="submission" date="2016-10" db="EMBL/GenBank/DDBJ databases">
        <title>Rodentibacter gen. nov. and new species.</title>
        <authorList>
            <person name="Christensen H."/>
        </authorList>
    </citation>
    <scope>NUCLEOTIDE SEQUENCE [LARGE SCALE GENOMIC DNA]</scope>
    <source>
        <strain evidence="3 4">CCUG17206</strain>
    </source>
</reference>
<dbReference type="RefSeq" id="WP_077416978.1">
    <property type="nucleotide sequence ID" value="NZ_MLHJ01000070.1"/>
</dbReference>
<evidence type="ECO:0000256" key="1">
    <source>
        <dbReference type="ARBA" id="ARBA00010282"/>
    </source>
</evidence>
<dbReference type="Pfam" id="PF02657">
    <property type="entry name" value="SufE"/>
    <property type="match status" value="1"/>
</dbReference>
<evidence type="ECO:0000313" key="3">
    <source>
        <dbReference type="EMBL" id="OOF41979.1"/>
    </source>
</evidence>
<keyword evidence="4" id="KW-1185">Reference proteome</keyword>
<dbReference type="Gene3D" id="3.90.1010.10">
    <property type="match status" value="1"/>
</dbReference>
<evidence type="ECO:0000259" key="2">
    <source>
        <dbReference type="Pfam" id="PF02657"/>
    </source>
</evidence>
<dbReference type="Proteomes" id="UP000189433">
    <property type="component" value="Unassembled WGS sequence"/>
</dbReference>
<dbReference type="AlphaFoldDB" id="A0A1V3IKF2"/>
<feature type="domain" description="Fe-S metabolism associated" evidence="2">
    <location>
        <begin position="3"/>
        <end position="123"/>
    </location>
</feature>
<evidence type="ECO:0000313" key="4">
    <source>
        <dbReference type="Proteomes" id="UP000189433"/>
    </source>
</evidence>
<protein>
    <recommendedName>
        <fullName evidence="2">Fe-S metabolism associated domain-containing protein</fullName>
    </recommendedName>
</protein>
<comment type="similarity">
    <text evidence="1">Belongs to the SufE family.</text>
</comment>
<dbReference type="PANTHER" id="PTHR43597">
    <property type="entry name" value="SULFUR ACCEPTOR PROTEIN CSDE"/>
    <property type="match status" value="1"/>
</dbReference>
<proteinExistence type="inferred from homology"/>
<dbReference type="InterPro" id="IPR003808">
    <property type="entry name" value="Fe-S_metab-assoc_dom"/>
</dbReference>
<accession>A0A1V3IKF2</accession>
<organism evidence="3 4">
    <name type="scientific">Rodentibacter rarus</name>
    <dbReference type="NCBI Taxonomy" id="1908260"/>
    <lineage>
        <taxon>Bacteria</taxon>
        <taxon>Pseudomonadati</taxon>
        <taxon>Pseudomonadota</taxon>
        <taxon>Gammaproteobacteria</taxon>
        <taxon>Pasteurellales</taxon>
        <taxon>Pasteurellaceae</taxon>
        <taxon>Rodentibacter</taxon>
    </lineage>
</organism>
<dbReference type="PANTHER" id="PTHR43597:SF5">
    <property type="entry name" value="SUFE-LIKE PROTEIN 2, CHLOROPLASTIC"/>
    <property type="match status" value="1"/>
</dbReference>
<name>A0A1V3IKF2_9PAST</name>
<dbReference type="EMBL" id="MLHJ01000070">
    <property type="protein sequence ID" value="OOF41979.1"/>
    <property type="molecule type" value="Genomic_DNA"/>
</dbReference>